<organism evidence="2">
    <name type="scientific">Mycobacterium xenopi 4042</name>
    <dbReference type="NCBI Taxonomy" id="1299334"/>
    <lineage>
        <taxon>Bacteria</taxon>
        <taxon>Bacillati</taxon>
        <taxon>Actinomycetota</taxon>
        <taxon>Actinomycetes</taxon>
        <taxon>Mycobacteriales</taxon>
        <taxon>Mycobacteriaceae</taxon>
        <taxon>Mycobacterium</taxon>
    </lineage>
</organism>
<dbReference type="GO" id="GO:0005506">
    <property type="term" value="F:iron ion binding"/>
    <property type="evidence" value="ECO:0007669"/>
    <property type="project" value="InterPro"/>
</dbReference>
<accession>X8AHE9</accession>
<dbReference type="GO" id="GO:0016705">
    <property type="term" value="F:oxidoreductase activity, acting on paired donors, with incorporation or reduction of molecular oxygen"/>
    <property type="evidence" value="ECO:0007669"/>
    <property type="project" value="InterPro"/>
</dbReference>
<dbReference type="AlphaFoldDB" id="X8AHE9"/>
<dbReference type="PANTHER" id="PTHR46696:SF1">
    <property type="entry name" value="CYTOCHROME P450 YJIB-RELATED"/>
    <property type="match status" value="1"/>
</dbReference>
<evidence type="ECO:0000256" key="1">
    <source>
        <dbReference type="ARBA" id="ARBA00010617"/>
    </source>
</evidence>
<dbReference type="Gene3D" id="1.10.630.10">
    <property type="entry name" value="Cytochrome P450"/>
    <property type="match status" value="1"/>
</dbReference>
<gene>
    <name evidence="2" type="ORF">I553_4705</name>
</gene>
<keyword evidence="2" id="KW-0560">Oxidoreductase</keyword>
<name>X8AHE9_MYCXE</name>
<comment type="caution">
    <text evidence="2">The sequence shown here is derived from an EMBL/GenBank/DDBJ whole genome shotgun (WGS) entry which is preliminary data.</text>
</comment>
<dbReference type="GO" id="GO:0004497">
    <property type="term" value="F:monooxygenase activity"/>
    <property type="evidence" value="ECO:0007669"/>
    <property type="project" value="InterPro"/>
</dbReference>
<dbReference type="GO" id="GO:0020037">
    <property type="term" value="F:heme binding"/>
    <property type="evidence" value="ECO:0007669"/>
    <property type="project" value="InterPro"/>
</dbReference>
<comment type="similarity">
    <text evidence="1">Belongs to the cytochrome P450 family.</text>
</comment>
<dbReference type="PANTHER" id="PTHR46696">
    <property type="entry name" value="P450, PUTATIVE (EUROFUNG)-RELATED"/>
    <property type="match status" value="1"/>
</dbReference>
<dbReference type="EC" id="1.14.-.-" evidence="2"/>
<protein>
    <submittedName>
        <fullName evidence="2">Cytochrome P450-SU2 domain protein</fullName>
        <ecNumber evidence="2">1.14.-.-</ecNumber>
    </submittedName>
</protein>
<dbReference type="PATRIC" id="fig|1299334.3.peg.6379"/>
<reference evidence="2" key="1">
    <citation type="submission" date="2014-01" db="EMBL/GenBank/DDBJ databases">
        <authorList>
            <person name="Brown-Elliot B."/>
            <person name="Wallace R."/>
            <person name="Lenaerts A."/>
            <person name="Ordway D."/>
            <person name="DeGroote M.A."/>
            <person name="Parker T."/>
            <person name="Sizemore C."/>
            <person name="Tallon L.J."/>
            <person name="Sadzewicz L.K."/>
            <person name="Sengamalay N."/>
            <person name="Fraser C.M."/>
            <person name="Hine E."/>
            <person name="Shefchek K.A."/>
            <person name="Das S.P."/>
            <person name="Tettelin H."/>
        </authorList>
    </citation>
    <scope>NUCLEOTIDE SEQUENCE [LARGE SCALE GENOMIC DNA]</scope>
    <source>
        <strain evidence="2">4042</strain>
    </source>
</reference>
<sequence length="162" mass="18774">MSDTLTGPATEAAAEFPDYPMARDSRCPFAPPPDVLALGQSKPLSRVRIWDGSTPWLITGYEEVRTLFSDPRVSVDDRRPGFPHWNEGMLSTVHKRPRSVFTSDAEEHTRFRRMLSRPFTFKRVEGLRPVIQQITDEHIDAMLAGPNQPTWWPRWPCRFPRW</sequence>
<evidence type="ECO:0000313" key="2">
    <source>
        <dbReference type="EMBL" id="EUA30448.1"/>
    </source>
</evidence>
<dbReference type="SUPFAM" id="SSF48264">
    <property type="entry name" value="Cytochrome P450"/>
    <property type="match status" value="1"/>
</dbReference>
<dbReference type="InterPro" id="IPR036396">
    <property type="entry name" value="Cyt_P450_sf"/>
</dbReference>
<proteinExistence type="inferred from homology"/>
<dbReference type="EMBL" id="JAOB01000060">
    <property type="protein sequence ID" value="EUA30448.1"/>
    <property type="molecule type" value="Genomic_DNA"/>
</dbReference>